<sequence>MTLVHDTIIVRRVLDASIGDAFRAYQETDQLEAWCYPGDANWTSRIEAHDFVVGGMKRAVFGPEGEAPYREESQYLDIRTRQHIINSERILAGDGRLISTSLIAVEFIEAADGCELVVSDQITLLDDADTAEQRRAGWNEVLNRLQPFLQH</sequence>
<evidence type="ECO:0000313" key="4">
    <source>
        <dbReference type="Proteomes" id="UP001597215"/>
    </source>
</evidence>
<evidence type="ECO:0000256" key="1">
    <source>
        <dbReference type="ARBA" id="ARBA00006817"/>
    </source>
</evidence>
<name>A0ABW4M8G4_9SPHN</name>
<dbReference type="InterPro" id="IPR023393">
    <property type="entry name" value="START-like_dom_sf"/>
</dbReference>
<feature type="domain" description="Activator of Hsp90 ATPase homologue 1/2-like C-terminal" evidence="2">
    <location>
        <begin position="15"/>
        <end position="147"/>
    </location>
</feature>
<dbReference type="InterPro" id="IPR013538">
    <property type="entry name" value="ASHA1/2-like_C"/>
</dbReference>
<organism evidence="3 4">
    <name type="scientific">Sphingorhabdus buctiana</name>
    <dbReference type="NCBI Taxonomy" id="1508805"/>
    <lineage>
        <taxon>Bacteria</taxon>
        <taxon>Pseudomonadati</taxon>
        <taxon>Pseudomonadota</taxon>
        <taxon>Alphaproteobacteria</taxon>
        <taxon>Sphingomonadales</taxon>
        <taxon>Sphingomonadaceae</taxon>
        <taxon>Sphingorhabdus</taxon>
    </lineage>
</organism>
<dbReference type="SUPFAM" id="SSF55961">
    <property type="entry name" value="Bet v1-like"/>
    <property type="match status" value="1"/>
</dbReference>
<keyword evidence="4" id="KW-1185">Reference proteome</keyword>
<dbReference type="Pfam" id="PF08327">
    <property type="entry name" value="AHSA1"/>
    <property type="match status" value="1"/>
</dbReference>
<dbReference type="RefSeq" id="WP_381510380.1">
    <property type="nucleotide sequence ID" value="NZ_JBHUEL010000001.1"/>
</dbReference>
<accession>A0ABW4M8G4</accession>
<gene>
    <name evidence="3" type="ORF">ACFSAG_00120</name>
</gene>
<comment type="caution">
    <text evidence="3">The sequence shown here is derived from an EMBL/GenBank/DDBJ whole genome shotgun (WGS) entry which is preliminary data.</text>
</comment>
<protein>
    <submittedName>
        <fullName evidence="3">SRPBCC domain-containing protein</fullName>
    </submittedName>
</protein>
<dbReference type="EMBL" id="JBHUEL010000001">
    <property type="protein sequence ID" value="MFD1765246.1"/>
    <property type="molecule type" value="Genomic_DNA"/>
</dbReference>
<evidence type="ECO:0000313" key="3">
    <source>
        <dbReference type="EMBL" id="MFD1765246.1"/>
    </source>
</evidence>
<evidence type="ECO:0000259" key="2">
    <source>
        <dbReference type="Pfam" id="PF08327"/>
    </source>
</evidence>
<reference evidence="4" key="1">
    <citation type="journal article" date="2019" name="Int. J. Syst. Evol. Microbiol.">
        <title>The Global Catalogue of Microorganisms (GCM) 10K type strain sequencing project: providing services to taxonomists for standard genome sequencing and annotation.</title>
        <authorList>
            <consortium name="The Broad Institute Genomics Platform"/>
            <consortium name="The Broad Institute Genome Sequencing Center for Infectious Disease"/>
            <person name="Wu L."/>
            <person name="Ma J."/>
        </authorList>
    </citation>
    <scope>NUCLEOTIDE SEQUENCE [LARGE SCALE GENOMIC DNA]</scope>
    <source>
        <strain evidence="4">CGMCC 1.12449</strain>
    </source>
</reference>
<comment type="similarity">
    <text evidence="1">Belongs to the AHA1 family.</text>
</comment>
<dbReference type="Proteomes" id="UP001597215">
    <property type="component" value="Unassembled WGS sequence"/>
</dbReference>
<dbReference type="Gene3D" id="3.30.530.20">
    <property type="match status" value="1"/>
</dbReference>
<proteinExistence type="inferred from homology"/>